<evidence type="ECO:0000313" key="3">
    <source>
        <dbReference type="Proteomes" id="UP000530928"/>
    </source>
</evidence>
<dbReference type="RefSeq" id="WP_181613114.1">
    <property type="nucleotide sequence ID" value="NZ_BAABAM010000004.1"/>
</dbReference>
<sequence>MSDHELVQQWKNPHTRAAGTEHPAGDVVLARMIVGGRPPATEGWDTWGCCKTSWSFCTIV</sequence>
<reference evidence="2 3" key="1">
    <citation type="submission" date="2020-07" db="EMBL/GenBank/DDBJ databases">
        <title>Genomic Encyclopedia of Type Strains, Phase IV (KMG-IV): sequencing the most valuable type-strain genomes for metagenomic binning, comparative biology and taxonomic classification.</title>
        <authorList>
            <person name="Goeker M."/>
        </authorList>
    </citation>
    <scope>NUCLEOTIDE SEQUENCE [LARGE SCALE GENOMIC DNA]</scope>
    <source>
        <strain evidence="2 3">DSM 45533</strain>
    </source>
</reference>
<name>A0A7W0CNA9_9ACTN</name>
<comment type="caution">
    <text evidence="2">The sequence shown here is derived from an EMBL/GenBank/DDBJ whole genome shotgun (WGS) entry which is preliminary data.</text>
</comment>
<keyword evidence="3" id="KW-1185">Reference proteome</keyword>
<dbReference type="AlphaFoldDB" id="A0A7W0CNA9"/>
<dbReference type="Proteomes" id="UP000530928">
    <property type="component" value="Unassembled WGS sequence"/>
</dbReference>
<evidence type="ECO:0000256" key="1">
    <source>
        <dbReference type="SAM" id="MobiDB-lite"/>
    </source>
</evidence>
<organism evidence="2 3">
    <name type="scientific">Nonomuraea soli</name>
    <dbReference type="NCBI Taxonomy" id="1032476"/>
    <lineage>
        <taxon>Bacteria</taxon>
        <taxon>Bacillati</taxon>
        <taxon>Actinomycetota</taxon>
        <taxon>Actinomycetes</taxon>
        <taxon>Streptosporangiales</taxon>
        <taxon>Streptosporangiaceae</taxon>
        <taxon>Nonomuraea</taxon>
    </lineage>
</organism>
<proteinExistence type="predicted"/>
<gene>
    <name evidence="2" type="ORF">HNR30_005693</name>
</gene>
<accession>A0A7W0CNA9</accession>
<protein>
    <recommendedName>
        <fullName evidence="4">Mersacidin/lichenicidin family type 2 lantibiotic</fullName>
    </recommendedName>
</protein>
<dbReference type="EMBL" id="JACDUR010000006">
    <property type="protein sequence ID" value="MBA2894321.1"/>
    <property type="molecule type" value="Genomic_DNA"/>
</dbReference>
<evidence type="ECO:0000313" key="2">
    <source>
        <dbReference type="EMBL" id="MBA2894321.1"/>
    </source>
</evidence>
<evidence type="ECO:0008006" key="4">
    <source>
        <dbReference type="Google" id="ProtNLM"/>
    </source>
</evidence>
<feature type="region of interest" description="Disordered" evidence="1">
    <location>
        <begin position="1"/>
        <end position="22"/>
    </location>
</feature>